<evidence type="ECO:0000256" key="3">
    <source>
        <dbReference type="ARBA" id="ARBA00022833"/>
    </source>
</evidence>
<feature type="binding site" evidence="4">
    <location>
        <position position="49"/>
    </location>
    <ligand>
        <name>Zn(2+)</name>
        <dbReference type="ChEBI" id="CHEBI:29105"/>
    </ligand>
</feature>
<dbReference type="GO" id="GO:0004089">
    <property type="term" value="F:carbonate dehydratase activity"/>
    <property type="evidence" value="ECO:0007669"/>
    <property type="project" value="UniProtKB-UniRule"/>
</dbReference>
<dbReference type="EC" id="4.2.1.1" evidence="5"/>
<reference evidence="6 7" key="1">
    <citation type="journal article" date="2019" name="Nat. Ecol. Evol.">
        <title>Megaphylogeny resolves global patterns of mushroom evolution.</title>
        <authorList>
            <person name="Varga T."/>
            <person name="Krizsan K."/>
            <person name="Foldi C."/>
            <person name="Dima B."/>
            <person name="Sanchez-Garcia M."/>
            <person name="Sanchez-Ramirez S."/>
            <person name="Szollosi G.J."/>
            <person name="Szarkandi J.G."/>
            <person name="Papp V."/>
            <person name="Albert L."/>
            <person name="Andreopoulos W."/>
            <person name="Angelini C."/>
            <person name="Antonin V."/>
            <person name="Barry K.W."/>
            <person name="Bougher N.L."/>
            <person name="Buchanan P."/>
            <person name="Buyck B."/>
            <person name="Bense V."/>
            <person name="Catcheside P."/>
            <person name="Chovatia M."/>
            <person name="Cooper J."/>
            <person name="Damon W."/>
            <person name="Desjardin D."/>
            <person name="Finy P."/>
            <person name="Geml J."/>
            <person name="Haridas S."/>
            <person name="Hughes K."/>
            <person name="Justo A."/>
            <person name="Karasinski D."/>
            <person name="Kautmanova I."/>
            <person name="Kiss B."/>
            <person name="Kocsube S."/>
            <person name="Kotiranta H."/>
            <person name="LaButti K.M."/>
            <person name="Lechner B.E."/>
            <person name="Liimatainen K."/>
            <person name="Lipzen A."/>
            <person name="Lukacs Z."/>
            <person name="Mihaltcheva S."/>
            <person name="Morgado L.N."/>
            <person name="Niskanen T."/>
            <person name="Noordeloos M.E."/>
            <person name="Ohm R.A."/>
            <person name="Ortiz-Santana B."/>
            <person name="Ovrebo C."/>
            <person name="Racz N."/>
            <person name="Riley R."/>
            <person name="Savchenko A."/>
            <person name="Shiryaev A."/>
            <person name="Soop K."/>
            <person name="Spirin V."/>
            <person name="Szebenyi C."/>
            <person name="Tomsovsky M."/>
            <person name="Tulloss R.E."/>
            <person name="Uehling J."/>
            <person name="Grigoriev I.V."/>
            <person name="Vagvolgyi C."/>
            <person name="Papp T."/>
            <person name="Martin F.M."/>
            <person name="Miettinen O."/>
            <person name="Hibbett D.S."/>
            <person name="Nagy L.G."/>
        </authorList>
    </citation>
    <scope>NUCLEOTIDE SEQUENCE [LARGE SCALE GENOMIC DNA]</scope>
    <source>
        <strain evidence="6 7">CBS 962.96</strain>
    </source>
</reference>
<keyword evidence="2 4" id="KW-0479">Metal-binding</keyword>
<dbReference type="PANTHER" id="PTHR43175:SF3">
    <property type="entry name" value="CARBON DISULFIDE HYDROLASE"/>
    <property type="match status" value="1"/>
</dbReference>
<dbReference type="Pfam" id="PF00484">
    <property type="entry name" value="Pro_CA"/>
    <property type="match status" value="1"/>
</dbReference>
<sequence>MSTVYESSPAIPSQDLLDRNAAYAEGHKPKLGQHNWGNFPKNAIITCMDCRLHPNKQLGLADHDTTIIRNAGGNVSELIGTIVVTQNFGTRHFMLIKHTDCGGFYNKREELVKNFKANAKNPDAIDELPSAGNGFGGLKKIEEVVNHDVEILRKSPLIYPDTVVSGWVFDDSTGKIRQVN</sequence>
<organism evidence="6 7">
    <name type="scientific">Dendrothele bispora (strain CBS 962.96)</name>
    <dbReference type="NCBI Taxonomy" id="1314807"/>
    <lineage>
        <taxon>Eukaryota</taxon>
        <taxon>Fungi</taxon>
        <taxon>Dikarya</taxon>
        <taxon>Basidiomycota</taxon>
        <taxon>Agaricomycotina</taxon>
        <taxon>Agaricomycetes</taxon>
        <taxon>Agaricomycetidae</taxon>
        <taxon>Agaricales</taxon>
        <taxon>Agaricales incertae sedis</taxon>
        <taxon>Dendrothele</taxon>
    </lineage>
</organism>
<evidence type="ECO:0000313" key="6">
    <source>
        <dbReference type="EMBL" id="THU76818.1"/>
    </source>
</evidence>
<dbReference type="SUPFAM" id="SSF53056">
    <property type="entry name" value="beta-carbonic anhydrase, cab"/>
    <property type="match status" value="1"/>
</dbReference>
<dbReference type="InterPro" id="IPR001765">
    <property type="entry name" value="Carbonic_anhydrase"/>
</dbReference>
<keyword evidence="7" id="KW-1185">Reference proteome</keyword>
<dbReference type="Proteomes" id="UP000297245">
    <property type="component" value="Unassembled WGS sequence"/>
</dbReference>
<proteinExistence type="inferred from homology"/>
<dbReference type="AlphaFoldDB" id="A0A4S8KNI6"/>
<keyword evidence="5" id="KW-0456">Lyase</keyword>
<dbReference type="SMART" id="SM00947">
    <property type="entry name" value="Pro_CA"/>
    <property type="match status" value="1"/>
</dbReference>
<evidence type="ECO:0000313" key="7">
    <source>
        <dbReference type="Proteomes" id="UP000297245"/>
    </source>
</evidence>
<dbReference type="InterPro" id="IPR036874">
    <property type="entry name" value="Carbonic_anhydrase_sf"/>
</dbReference>
<evidence type="ECO:0000256" key="5">
    <source>
        <dbReference type="RuleBase" id="RU003956"/>
    </source>
</evidence>
<dbReference type="EMBL" id="ML180696">
    <property type="protein sequence ID" value="THU76818.1"/>
    <property type="molecule type" value="Genomic_DNA"/>
</dbReference>
<feature type="binding site" evidence="4">
    <location>
        <position position="101"/>
    </location>
    <ligand>
        <name>Zn(2+)</name>
        <dbReference type="ChEBI" id="CHEBI:29105"/>
    </ligand>
</feature>
<gene>
    <name evidence="6" type="ORF">K435DRAFT_878691</name>
</gene>
<dbReference type="OrthoDB" id="10248475at2759"/>
<dbReference type="Gene3D" id="3.40.1050.10">
    <property type="entry name" value="Carbonic anhydrase"/>
    <property type="match status" value="1"/>
</dbReference>
<protein>
    <recommendedName>
        <fullName evidence="5">Carbonic anhydrase</fullName>
        <ecNumber evidence="5">4.2.1.1</ecNumber>
    </recommendedName>
    <alternativeName>
        <fullName evidence="5">Carbonate dehydratase</fullName>
    </alternativeName>
</protein>
<comment type="similarity">
    <text evidence="1 5">Belongs to the beta-class carbonic anhydrase family.</text>
</comment>
<feature type="binding site" evidence="4">
    <location>
        <position position="47"/>
    </location>
    <ligand>
        <name>Zn(2+)</name>
        <dbReference type="ChEBI" id="CHEBI:29105"/>
    </ligand>
</feature>
<evidence type="ECO:0000256" key="4">
    <source>
        <dbReference type="PIRSR" id="PIRSR601765-1"/>
    </source>
</evidence>
<feature type="binding site" evidence="4">
    <location>
        <position position="98"/>
    </location>
    <ligand>
        <name>Zn(2+)</name>
        <dbReference type="ChEBI" id="CHEBI:29105"/>
    </ligand>
</feature>
<dbReference type="CDD" id="cd03379">
    <property type="entry name" value="beta_CA_cladeD"/>
    <property type="match status" value="1"/>
</dbReference>
<accession>A0A4S8KNI6</accession>
<dbReference type="GO" id="GO:0008270">
    <property type="term" value="F:zinc ion binding"/>
    <property type="evidence" value="ECO:0007669"/>
    <property type="project" value="UniProtKB-UniRule"/>
</dbReference>
<evidence type="ECO:0000256" key="1">
    <source>
        <dbReference type="ARBA" id="ARBA00006217"/>
    </source>
</evidence>
<comment type="cofactor">
    <cofactor evidence="4">
        <name>Zn(2+)</name>
        <dbReference type="ChEBI" id="CHEBI:29105"/>
    </cofactor>
    <text evidence="4">Binds 1 zinc ion per subunit.</text>
</comment>
<comment type="catalytic activity">
    <reaction evidence="5">
        <text>hydrogencarbonate + H(+) = CO2 + H2O</text>
        <dbReference type="Rhea" id="RHEA:10748"/>
        <dbReference type="ChEBI" id="CHEBI:15377"/>
        <dbReference type="ChEBI" id="CHEBI:15378"/>
        <dbReference type="ChEBI" id="CHEBI:16526"/>
        <dbReference type="ChEBI" id="CHEBI:17544"/>
        <dbReference type="EC" id="4.2.1.1"/>
    </reaction>
</comment>
<name>A0A4S8KNI6_DENBC</name>
<comment type="function">
    <text evidence="5">Reversible hydration of carbon dioxide.</text>
</comment>
<dbReference type="PANTHER" id="PTHR43175">
    <property type="entry name" value="CARBONIC ANHYDRASE"/>
    <property type="match status" value="1"/>
</dbReference>
<keyword evidence="3 4" id="KW-0862">Zinc</keyword>
<evidence type="ECO:0000256" key="2">
    <source>
        <dbReference type="ARBA" id="ARBA00022723"/>
    </source>
</evidence>